<gene>
    <name evidence="2" type="ORF">WI372_01080</name>
</gene>
<keyword evidence="1" id="KW-0732">Signal</keyword>
<dbReference type="PROSITE" id="PS51257">
    <property type="entry name" value="PROKAR_LIPOPROTEIN"/>
    <property type="match status" value="1"/>
</dbReference>
<accession>A0ABU9E4F5</accession>
<comment type="caution">
    <text evidence="2">The sequence shown here is derived from an EMBL/GenBank/DDBJ whole genome shotgun (WGS) entry which is preliminary data.</text>
</comment>
<reference evidence="2 3" key="1">
    <citation type="submission" date="2024-02" db="EMBL/GenBank/DDBJ databases">
        <title>A novel Gemmatimonadota bacterium.</title>
        <authorList>
            <person name="Du Z.-J."/>
            <person name="Ye Y.-Q."/>
        </authorList>
    </citation>
    <scope>NUCLEOTIDE SEQUENCE [LARGE SCALE GENOMIC DNA]</scope>
    <source>
        <strain evidence="2 3">DH-20</strain>
    </source>
</reference>
<evidence type="ECO:0000313" key="2">
    <source>
        <dbReference type="EMBL" id="MEK9499572.1"/>
    </source>
</evidence>
<dbReference type="RefSeq" id="WP_405276391.1">
    <property type="nucleotide sequence ID" value="NZ_JBBHLI010000001.1"/>
</dbReference>
<organism evidence="2 3">
    <name type="scientific">Gaopeijia maritima</name>
    <dbReference type="NCBI Taxonomy" id="3119007"/>
    <lineage>
        <taxon>Bacteria</taxon>
        <taxon>Pseudomonadati</taxon>
        <taxon>Gemmatimonadota</taxon>
        <taxon>Longimicrobiia</taxon>
        <taxon>Gaopeijiales</taxon>
        <taxon>Gaopeijiaceae</taxon>
        <taxon>Gaopeijia</taxon>
    </lineage>
</organism>
<evidence type="ECO:0008006" key="4">
    <source>
        <dbReference type="Google" id="ProtNLM"/>
    </source>
</evidence>
<evidence type="ECO:0000256" key="1">
    <source>
        <dbReference type="SAM" id="SignalP"/>
    </source>
</evidence>
<proteinExistence type="predicted"/>
<dbReference type="EMBL" id="JBBHLI010000001">
    <property type="protein sequence ID" value="MEK9499572.1"/>
    <property type="molecule type" value="Genomic_DNA"/>
</dbReference>
<sequence length="612" mass="63905">MHLRTLLVRRYPIGSVPTLLLLLGAIAACDSGPAQPDDGDDDEEPSSVLIRVQGSSMGSHQQNIRLFEGNLELTGATVTVNGMALSESDPGYYRGVLPQVLSAGEQLRLRVESQGRVVEGVAAIPPTPELTTPVSGDFFDRSSDLQVGWASPGDPDLFRVGLSWTVGTVSSGTYVEAAGSARETSVSSADVPEPVDAVRAAVEALVRGTFTGAADPASDMNVRVVGQSADLTLERPLVVRGLDMSPQYQNVQVYDDGGPVTGAAVTVNDVALGEASDGYYTGQLPTALAAGEELLLRVEAGGRVVEGVATITAVPMLTAPVEGQPFDPLADLSYEWTAAQDPDLFEMRLDWVKDGVGSGTSVSAQGSARSGVVSPAAVPIDPASVEASVFGYLRGEFTGPAHPDSDMRVRIAGAPTALAVEPLLHIVGGSMSTSHQHLNVYRGDEPVTGATVTVNGVPLGEIVPGRYSGQLPAALAPGEEIRLRVEAGPQVVQGVATIVETPVLTSPVDGQALDLSSDLQFSWTATQNPDYFQINLFWTENGSGHGRNDELSGSDRVGSISTTGLPHDLTSPRAALYSYLRGTFSGPAHPDSDMRVRISGGTADLTLPPPPR</sequence>
<name>A0ABU9E4F5_9BACT</name>
<feature type="signal peptide" evidence="1">
    <location>
        <begin position="1"/>
        <end position="36"/>
    </location>
</feature>
<feature type="chain" id="PRO_5045058850" description="Lipoprotein" evidence="1">
    <location>
        <begin position="37"/>
        <end position="612"/>
    </location>
</feature>
<keyword evidence="3" id="KW-1185">Reference proteome</keyword>
<dbReference type="Proteomes" id="UP001484239">
    <property type="component" value="Unassembled WGS sequence"/>
</dbReference>
<protein>
    <recommendedName>
        <fullName evidence="4">Lipoprotein</fullName>
    </recommendedName>
</protein>
<evidence type="ECO:0000313" key="3">
    <source>
        <dbReference type="Proteomes" id="UP001484239"/>
    </source>
</evidence>